<dbReference type="STRING" id="745820.SAMN04488053_101451"/>
<dbReference type="AlphaFoldDB" id="A0A1H0ADY8"/>
<gene>
    <name evidence="1" type="ORF">SAMN04488053_101451</name>
</gene>
<evidence type="ECO:0000313" key="1">
    <source>
        <dbReference type="EMBL" id="SDN31818.1"/>
    </source>
</evidence>
<reference evidence="2" key="1">
    <citation type="submission" date="2016-10" db="EMBL/GenBank/DDBJ databases">
        <authorList>
            <person name="Varghese N."/>
            <person name="Submissions S."/>
        </authorList>
    </citation>
    <scope>NUCLEOTIDE SEQUENCE [LARGE SCALE GENOMIC DNA]</scope>
    <source>
        <strain evidence="2">CGMCC 1.10369</strain>
    </source>
</reference>
<dbReference type="OrthoDB" id="9774199at2"/>
<name>A0A1H0ADY8_9BACI</name>
<dbReference type="EMBL" id="FNIL01000001">
    <property type="protein sequence ID" value="SDN31818.1"/>
    <property type="molecule type" value="Genomic_DNA"/>
</dbReference>
<organism evidence="1 2">
    <name type="scientific">Alkalicoccus daliensis</name>
    <dbReference type="NCBI Taxonomy" id="745820"/>
    <lineage>
        <taxon>Bacteria</taxon>
        <taxon>Bacillati</taxon>
        <taxon>Bacillota</taxon>
        <taxon>Bacilli</taxon>
        <taxon>Bacillales</taxon>
        <taxon>Bacillaceae</taxon>
        <taxon>Alkalicoccus</taxon>
    </lineage>
</organism>
<sequence length="253" mass="29334">MNRRAMIYIDDNIPEIKENTDFYRMHASLQPGCLRITPAAIKKVCEMYDTVILLLPLSTNDAFQQGKPEVQQAFILELFRHWAAIHRTTLILEENKQLTIDKKAGRHVTSVQAWHEKSVSPAEDIARSYFRFLPRWTKKVIRVSYNNDKVKLILLRVPLIELAKDTSARMPAAVSSWIVSGGLLVKKSNHSKGRLWFVRSSVKPGLTYAAITHFKPAVPWLLYVYSQALIHKLVMNHFAAWRFQLTRRKKNRK</sequence>
<protein>
    <recommendedName>
        <fullName evidence="3">DUF2867 domain-containing protein</fullName>
    </recommendedName>
</protein>
<proteinExistence type="predicted"/>
<accession>A0A1H0ADY8</accession>
<dbReference type="Proteomes" id="UP000198778">
    <property type="component" value="Unassembled WGS sequence"/>
</dbReference>
<evidence type="ECO:0000313" key="2">
    <source>
        <dbReference type="Proteomes" id="UP000198778"/>
    </source>
</evidence>
<evidence type="ECO:0008006" key="3">
    <source>
        <dbReference type="Google" id="ProtNLM"/>
    </source>
</evidence>
<keyword evidence="2" id="KW-1185">Reference proteome</keyword>
<dbReference type="RefSeq" id="WP_090840157.1">
    <property type="nucleotide sequence ID" value="NZ_FNIL01000001.1"/>
</dbReference>